<protein>
    <submittedName>
        <fullName evidence="2">DUF192 domain-containing protein</fullName>
    </submittedName>
</protein>
<evidence type="ECO:0000313" key="3">
    <source>
        <dbReference type="Proteomes" id="UP000031532"/>
    </source>
</evidence>
<keyword evidence="1" id="KW-0472">Membrane</keyword>
<keyword evidence="3" id="KW-1185">Reference proteome</keyword>
<accession>A0A9X5EA12</accession>
<dbReference type="InterPro" id="IPR003795">
    <property type="entry name" value="DUF192"/>
</dbReference>
<dbReference type="RefSeq" id="WP_052289704.1">
    <property type="nucleotide sequence ID" value="NZ_JTJC03000010.1"/>
</dbReference>
<dbReference type="PANTHER" id="PTHR37953">
    <property type="entry name" value="UPF0127 PROTEIN MJ1496"/>
    <property type="match status" value="1"/>
</dbReference>
<gene>
    <name evidence="2" type="ORF">QH73_0024135</name>
</gene>
<keyword evidence="1" id="KW-1133">Transmembrane helix</keyword>
<dbReference type="AlphaFoldDB" id="A0A9X5EA12"/>
<proteinExistence type="predicted"/>
<dbReference type="Proteomes" id="UP000031532">
    <property type="component" value="Unassembled WGS sequence"/>
</dbReference>
<dbReference type="Pfam" id="PF02643">
    <property type="entry name" value="DUF192"/>
    <property type="match status" value="1"/>
</dbReference>
<comment type="caution">
    <text evidence="2">The sequence shown here is derived from an EMBL/GenBank/DDBJ whole genome shotgun (WGS) entry which is preliminary data.</text>
</comment>
<dbReference type="PANTHER" id="PTHR37953:SF1">
    <property type="entry name" value="UPF0127 PROTEIN MJ1496"/>
    <property type="match status" value="1"/>
</dbReference>
<dbReference type="OrthoDB" id="9808290at2"/>
<sequence length="171" mass="19682">MFSKISLWLVGISIFIIFTTLYLGFSWLSLQLSSPQKPQVIPILARIEAAKQRIYLEVPQTPAQEAQGLMHRTIIPRNRGILFEFNPPQTIEFSMQNILVPVDTIFLRNREIQHIEIAVPTCNQVNCPTYSSKVKVDQMVQLQARRTLELGLKTGDRLPIEFLDLDTKTFR</sequence>
<evidence type="ECO:0000313" key="2">
    <source>
        <dbReference type="EMBL" id="NHC37688.1"/>
    </source>
</evidence>
<feature type="transmembrane region" description="Helical" evidence="1">
    <location>
        <begin position="7"/>
        <end position="28"/>
    </location>
</feature>
<evidence type="ECO:0000256" key="1">
    <source>
        <dbReference type="SAM" id="Phobius"/>
    </source>
</evidence>
<keyword evidence="1" id="KW-0812">Transmembrane</keyword>
<reference evidence="2 3" key="1">
    <citation type="journal article" date="2015" name="Genome Announc.">
        <title>Draft Genome Sequence of the Terrestrial Cyanobacterium Scytonema millei VB511283, Isolated from Eastern India.</title>
        <authorList>
            <person name="Sen D."/>
            <person name="Chandrababunaidu M.M."/>
            <person name="Singh D."/>
            <person name="Sanghi N."/>
            <person name="Ghorai A."/>
            <person name="Mishra G.P."/>
            <person name="Madduluri M."/>
            <person name="Adhikary S.P."/>
            <person name="Tripathy S."/>
        </authorList>
    </citation>
    <scope>NUCLEOTIDE SEQUENCE [LARGE SCALE GENOMIC DNA]</scope>
    <source>
        <strain evidence="2 3">VB511283</strain>
    </source>
</reference>
<name>A0A9X5EA12_9CYAN</name>
<dbReference type="Gene3D" id="2.60.120.1140">
    <property type="entry name" value="Protein of unknown function DUF192"/>
    <property type="match status" value="1"/>
</dbReference>
<dbReference type="EMBL" id="JTJC03000010">
    <property type="protein sequence ID" value="NHC37688.1"/>
    <property type="molecule type" value="Genomic_DNA"/>
</dbReference>
<dbReference type="InterPro" id="IPR038695">
    <property type="entry name" value="Saro_0823-like_sf"/>
</dbReference>
<organism evidence="2 3">
    <name type="scientific">Scytonema millei VB511283</name>
    <dbReference type="NCBI Taxonomy" id="1245923"/>
    <lineage>
        <taxon>Bacteria</taxon>
        <taxon>Bacillati</taxon>
        <taxon>Cyanobacteriota</taxon>
        <taxon>Cyanophyceae</taxon>
        <taxon>Nostocales</taxon>
        <taxon>Scytonemataceae</taxon>
        <taxon>Scytonema</taxon>
    </lineage>
</organism>